<accession>A0A5J6Z5V1</accession>
<evidence type="ECO:0000313" key="5">
    <source>
        <dbReference type="EMBL" id="QFQ01582.1"/>
    </source>
</evidence>
<evidence type="ECO:0000256" key="1">
    <source>
        <dbReference type="ARBA" id="ARBA00006068"/>
    </source>
</evidence>
<dbReference type="KEGG" id="cuo:CUROG_00905"/>
<dbReference type="InterPro" id="IPR004474">
    <property type="entry name" value="LytR_CpsA_psr"/>
</dbReference>
<dbReference type="AlphaFoldDB" id="A0A5J6Z5V1"/>
<evidence type="ECO:0000256" key="2">
    <source>
        <dbReference type="SAM" id="MobiDB-lite"/>
    </source>
</evidence>
<reference evidence="6" key="1">
    <citation type="submission" date="2019-10" db="EMBL/GenBank/DDBJ databases">
        <title>Complete genome sequence of Corynebacterium urogenitalis DSM 108747, isolated from the genital tract of a cow.</title>
        <authorList>
            <person name="Ruckert C."/>
            <person name="Ballas P."/>
            <person name="Wagener K."/>
            <person name="Drillich M."/>
            <person name="Kaempfer P."/>
            <person name="Busse H.-J."/>
            <person name="Ehling-Schulz M."/>
        </authorList>
    </citation>
    <scope>NUCLEOTIDE SEQUENCE [LARGE SCALE GENOMIC DNA]</scope>
    <source>
        <strain evidence="6">LMM 1652</strain>
    </source>
</reference>
<feature type="compositionally biased region" description="Polar residues" evidence="2">
    <location>
        <begin position="14"/>
        <end position="24"/>
    </location>
</feature>
<dbReference type="Pfam" id="PF03816">
    <property type="entry name" value="LytR_cpsA_psr"/>
    <property type="match status" value="1"/>
</dbReference>
<organism evidence="5 6">
    <name type="scientific">Corynebacterium urogenitale</name>
    <dbReference type="NCBI Taxonomy" id="2487892"/>
    <lineage>
        <taxon>Bacteria</taxon>
        <taxon>Bacillati</taxon>
        <taxon>Actinomycetota</taxon>
        <taxon>Actinomycetes</taxon>
        <taxon>Mycobacteriales</taxon>
        <taxon>Corynebacteriaceae</taxon>
        <taxon>Corynebacterium</taxon>
    </lineage>
</organism>
<feature type="domain" description="Cell envelope-related transcriptional attenuator" evidence="4">
    <location>
        <begin position="294"/>
        <end position="437"/>
    </location>
</feature>
<feature type="region of interest" description="Disordered" evidence="2">
    <location>
        <begin position="14"/>
        <end position="122"/>
    </location>
</feature>
<feature type="compositionally biased region" description="Low complexity" evidence="2">
    <location>
        <begin position="86"/>
        <end position="97"/>
    </location>
</feature>
<feature type="compositionally biased region" description="Basic and acidic residues" evidence="2">
    <location>
        <begin position="25"/>
        <end position="47"/>
    </location>
</feature>
<feature type="compositionally biased region" description="Basic residues" evidence="2">
    <location>
        <begin position="204"/>
        <end position="214"/>
    </location>
</feature>
<dbReference type="PANTHER" id="PTHR33392">
    <property type="entry name" value="POLYISOPRENYL-TEICHOIC ACID--PEPTIDOGLYCAN TEICHOIC ACID TRANSFERASE TAGU"/>
    <property type="match status" value="1"/>
</dbReference>
<name>A0A5J6Z5V1_9CORY</name>
<protein>
    <submittedName>
        <fullName evidence="5">Regulatory protein MsrR</fullName>
    </submittedName>
</protein>
<dbReference type="NCBIfam" id="TIGR00350">
    <property type="entry name" value="lytR_cpsA_psr"/>
    <property type="match status" value="1"/>
</dbReference>
<dbReference type="Proteomes" id="UP000326711">
    <property type="component" value="Chromosome"/>
</dbReference>
<gene>
    <name evidence="5" type="primary">msrR</name>
    <name evidence="5" type="ORF">CUROG_00905</name>
</gene>
<feature type="transmembrane region" description="Helical" evidence="3">
    <location>
        <begin position="220"/>
        <end position="239"/>
    </location>
</feature>
<dbReference type="Gene3D" id="3.40.630.190">
    <property type="entry name" value="LCP protein"/>
    <property type="match status" value="1"/>
</dbReference>
<keyword evidence="3" id="KW-0812">Transmembrane</keyword>
<comment type="similarity">
    <text evidence="1">Belongs to the LytR/CpsA/Psr (LCP) family.</text>
</comment>
<feature type="region of interest" description="Disordered" evidence="2">
    <location>
        <begin position="141"/>
        <end position="214"/>
    </location>
</feature>
<keyword evidence="6" id="KW-1185">Reference proteome</keyword>
<dbReference type="PANTHER" id="PTHR33392:SF6">
    <property type="entry name" value="POLYISOPRENYL-TEICHOIC ACID--PEPTIDOGLYCAN TEICHOIC ACID TRANSFERASE TAGU"/>
    <property type="match status" value="1"/>
</dbReference>
<keyword evidence="3" id="KW-1133">Transmembrane helix</keyword>
<sequence length="516" mass="55480">MPCWAGCPGCRSSATISSMNSRPGDSSHDNGDYALDRHGKPILDRYGRPVRRRSSLPKPAEPARDSRPLPPADGARRGPRLRDRLSPSSSDDATSARPAPPTYRRAPRNTGAPYGAAAGGGAGAGAYEAYRGAQRADNYNGSYDYHGNEGYGQPNEGYGQPRQEPGGNGGTYSQREYPHDIPSRREERLAAFRKGGRDSWPTPRRPKPPRRRRRFGVGKTIGLVLFLIIALVIGTGVWVDTSLNRTDALAKYDGRVGNTKGTNWLLVGSDSRAGLDAEDASRLMAGQLDDTVGRTDTIMLVHVPSFGGKPKIVSFPRDSLVDIPGHGQDKINQAFSLGGPQLLQQTIEQSTGLRIDHYAEIGFGGFANLVDAVGGINMCVPEPLDDPMAGINVQAGCQDMDGPTALGYVRSRYTSAGGDLDRVKRQRDFVSALGGEIASPGTLLNPFRFFPVISGLTDSLTVNDKDHVWHLARLAVAIAGGAEQETVPVGSYQDLDVGNVVIWDEQGAQQLFDSMK</sequence>
<keyword evidence="3" id="KW-0472">Membrane</keyword>
<proteinExistence type="inferred from homology"/>
<dbReference type="InterPro" id="IPR050922">
    <property type="entry name" value="LytR/CpsA/Psr_CW_biosynth"/>
</dbReference>
<evidence type="ECO:0000256" key="3">
    <source>
        <dbReference type="SAM" id="Phobius"/>
    </source>
</evidence>
<dbReference type="EMBL" id="CP045032">
    <property type="protein sequence ID" value="QFQ01582.1"/>
    <property type="molecule type" value="Genomic_DNA"/>
</dbReference>
<evidence type="ECO:0000313" key="6">
    <source>
        <dbReference type="Proteomes" id="UP000326711"/>
    </source>
</evidence>
<feature type="compositionally biased region" description="Basic and acidic residues" evidence="2">
    <location>
        <begin position="74"/>
        <end position="85"/>
    </location>
</feature>
<feature type="compositionally biased region" description="Basic and acidic residues" evidence="2">
    <location>
        <begin position="176"/>
        <end position="190"/>
    </location>
</feature>
<evidence type="ECO:0000259" key="4">
    <source>
        <dbReference type="Pfam" id="PF03816"/>
    </source>
</evidence>